<geneLocation type="plasmid" evidence="3 5">
    <name>2</name>
</geneLocation>
<organism evidence="3 5">
    <name type="scientific">Halalkalicoccus jeotgali (strain DSM 18796 / CECT 7217 / JCM 14584 / KCTC 4019 / B3)</name>
    <dbReference type="NCBI Taxonomy" id="795797"/>
    <lineage>
        <taxon>Archaea</taxon>
        <taxon>Methanobacteriati</taxon>
        <taxon>Methanobacteriota</taxon>
        <taxon>Stenosarchaea group</taxon>
        <taxon>Halobacteria</taxon>
        <taxon>Halobacteriales</taxon>
        <taxon>Halococcaceae</taxon>
        <taxon>Halalkalicoccus</taxon>
    </lineage>
</organism>
<dbReference type="eggNOG" id="arCOG11205">
    <property type="taxonomic scope" value="Archaea"/>
</dbReference>
<dbReference type="AlphaFoldDB" id="D8JC33"/>
<keyword evidence="1" id="KW-0472">Membrane</keyword>
<dbReference type="EMBL" id="CP002064">
    <property type="protein sequence ID" value="ADJ16940.1"/>
    <property type="molecule type" value="Genomic_DNA"/>
</dbReference>
<feature type="domain" description="DUF8097" evidence="2">
    <location>
        <begin position="84"/>
        <end position="165"/>
    </location>
</feature>
<protein>
    <recommendedName>
        <fullName evidence="2">DUF8097 domain-containing protein</fullName>
    </recommendedName>
</protein>
<evidence type="ECO:0000259" key="2">
    <source>
        <dbReference type="Pfam" id="PF26397"/>
    </source>
</evidence>
<dbReference type="Proteomes" id="UP000011645">
    <property type="component" value="Unassembled WGS sequence"/>
</dbReference>
<reference evidence="3 5" key="1">
    <citation type="journal article" date="2010" name="J. Bacteriol.">
        <title>Complete genome sequence of Halalkalicoccus jeotgali B3(T), an extremely halophilic archaeon.</title>
        <authorList>
            <person name="Roh S.W."/>
            <person name="Nam Y.D."/>
            <person name="Nam S.H."/>
            <person name="Choi S.H."/>
            <person name="Park H.S."/>
            <person name="Bae J.W."/>
        </authorList>
    </citation>
    <scope>NUCLEOTIDE SEQUENCE [LARGE SCALE GENOMIC DNA]</scope>
    <source>
        <strain evidence="3">B3</strain>
        <strain evidence="5">DSM 18796 / CECT 7217 / JCM 14584 / KCTC 4019 / B3</strain>
        <plasmid evidence="5">2</plasmid>
    </source>
</reference>
<dbReference type="HOGENOM" id="CLU_1598967_0_0_2"/>
<evidence type="ECO:0000313" key="3">
    <source>
        <dbReference type="EMBL" id="ADJ16940.1"/>
    </source>
</evidence>
<evidence type="ECO:0000313" key="5">
    <source>
        <dbReference type="Proteomes" id="UP000000390"/>
    </source>
</evidence>
<dbReference type="Proteomes" id="UP000000390">
    <property type="component" value="Plasmid 2"/>
</dbReference>
<name>D8JC33_HALJB</name>
<dbReference type="Pfam" id="PF26397">
    <property type="entry name" value="DUF8097"/>
    <property type="match status" value="1"/>
</dbReference>
<reference evidence="4 6" key="2">
    <citation type="journal article" date="2014" name="PLoS Genet.">
        <title>Phylogenetically driven sequencing of extremely halophilic archaea reveals strategies for static and dynamic osmo-response.</title>
        <authorList>
            <person name="Becker E.A."/>
            <person name="Seitzer P.M."/>
            <person name="Tritt A."/>
            <person name="Larsen D."/>
            <person name="Krusor M."/>
            <person name="Yao A.I."/>
            <person name="Wu D."/>
            <person name="Madern D."/>
            <person name="Eisen J.A."/>
            <person name="Darling A.E."/>
            <person name="Facciotti M.T."/>
        </authorList>
    </citation>
    <scope>NUCLEOTIDE SEQUENCE [LARGE SCALE GENOMIC DNA]</scope>
    <source>
        <strain evidence="4">B3</strain>
        <strain evidence="6">DSM 18796 / CECT 7217 / JCM 14584 / KCTC 4019 / B3</strain>
    </source>
</reference>
<evidence type="ECO:0000256" key="1">
    <source>
        <dbReference type="SAM" id="Phobius"/>
    </source>
</evidence>
<keyword evidence="1" id="KW-0812">Transmembrane</keyword>
<sequence>MLSRRTRARLDLFGTVVGLIILWYFRFEAKQYADIDREGLIESLDRTGTTESCASGTEETNTDITTDDLKALFGSGLVEAGMADPIKPRWIAVGATESIVWTLLFDHDVGGIRRSYRRRVAAIVLLYPYYRLRYRRDTTWSIGVGRSVGTIVYRLKYGLLEDPPGA</sequence>
<dbReference type="InterPro" id="IPR058410">
    <property type="entry name" value="DUF8097"/>
</dbReference>
<gene>
    <name evidence="3" type="ordered locus">HacjB3_17988</name>
    <name evidence="4" type="ORF">C497_06774</name>
</gene>
<keyword evidence="6" id="KW-1185">Reference proteome</keyword>
<proteinExistence type="predicted"/>
<dbReference type="KEGG" id="hje:HacjB3_17988"/>
<dbReference type="OrthoDB" id="209828at2157"/>
<feature type="transmembrane region" description="Helical" evidence="1">
    <location>
        <begin position="12"/>
        <end position="27"/>
    </location>
</feature>
<evidence type="ECO:0000313" key="6">
    <source>
        <dbReference type="Proteomes" id="UP000011645"/>
    </source>
</evidence>
<evidence type="ECO:0000313" key="4">
    <source>
        <dbReference type="EMBL" id="ELY38623.1"/>
    </source>
</evidence>
<keyword evidence="3" id="KW-0614">Plasmid</keyword>
<dbReference type="EMBL" id="AOHV01000020">
    <property type="protein sequence ID" value="ELY38623.1"/>
    <property type="molecule type" value="Genomic_DNA"/>
</dbReference>
<dbReference type="PATRIC" id="fig|795797.18.peg.3507"/>
<keyword evidence="1" id="KW-1133">Transmembrane helix</keyword>
<accession>D8JC33</accession>